<name>A0ABS3JIA0_9BACT</name>
<dbReference type="Gene3D" id="3.40.50.2300">
    <property type="match status" value="2"/>
</dbReference>
<dbReference type="RefSeq" id="WP_207329070.1">
    <property type="nucleotide sequence ID" value="NZ_JAFMYW010000002.1"/>
</dbReference>
<dbReference type="Pfam" id="PF13377">
    <property type="entry name" value="Peripla_BP_3"/>
    <property type="match status" value="1"/>
</dbReference>
<dbReference type="CDD" id="cd01392">
    <property type="entry name" value="HTH_LacI"/>
    <property type="match status" value="1"/>
</dbReference>
<dbReference type="Pfam" id="PF00356">
    <property type="entry name" value="LacI"/>
    <property type="match status" value="1"/>
</dbReference>
<proteinExistence type="predicted"/>
<dbReference type="SUPFAM" id="SSF47413">
    <property type="entry name" value="lambda repressor-like DNA-binding domains"/>
    <property type="match status" value="1"/>
</dbReference>
<keyword evidence="1" id="KW-0805">Transcription regulation</keyword>
<keyword evidence="2" id="KW-0238">DNA-binding</keyword>
<dbReference type="PANTHER" id="PTHR30146:SF109">
    <property type="entry name" value="HTH-TYPE TRANSCRIPTIONAL REGULATOR GALS"/>
    <property type="match status" value="1"/>
</dbReference>
<evidence type="ECO:0000259" key="4">
    <source>
        <dbReference type="PROSITE" id="PS50932"/>
    </source>
</evidence>
<gene>
    <name evidence="5" type="ORF">J2I46_11140</name>
</gene>
<sequence>MVKKTSMKDIAQDVGVSIALVSYVLNNQKENRISKEVAIKIREAARRLNYQPNQIAKSLKTNKTYTLGLIVADISNPFSSSLARIIENEADKFNYTVLFGSSDENPQRLQKLIDTLLNRQVDGLIIAAPEGSEAQLTALQQRIPFVLIDRYFPNLSTNYVALDNYKSIYTGVQHLVDSGYRRIGLISFATDLFHVSERKRGYRAALKDNQITISKAWINELGQATYTGEMAKSIQELLSGKQPVNAILFASNALALHGLKQLNALGVSVPDDVAVLSFDEAEAYDLFHTPVTCIRQPLADMGQMATRLLIDIIQKNNRTTQVNLDAELIIRASTRPVQTLATAD</sequence>
<evidence type="ECO:0000313" key="6">
    <source>
        <dbReference type="Proteomes" id="UP000664628"/>
    </source>
</evidence>
<dbReference type="Proteomes" id="UP000664628">
    <property type="component" value="Unassembled WGS sequence"/>
</dbReference>
<evidence type="ECO:0000313" key="5">
    <source>
        <dbReference type="EMBL" id="MBO0949141.1"/>
    </source>
</evidence>
<organism evidence="5 6">
    <name type="scientific">Fibrella forsythiae</name>
    <dbReference type="NCBI Taxonomy" id="2817061"/>
    <lineage>
        <taxon>Bacteria</taxon>
        <taxon>Pseudomonadati</taxon>
        <taxon>Bacteroidota</taxon>
        <taxon>Cytophagia</taxon>
        <taxon>Cytophagales</taxon>
        <taxon>Spirosomataceae</taxon>
        <taxon>Fibrella</taxon>
    </lineage>
</organism>
<dbReference type="SMART" id="SM00354">
    <property type="entry name" value="HTH_LACI"/>
    <property type="match status" value="1"/>
</dbReference>
<reference evidence="5 6" key="1">
    <citation type="submission" date="2021-03" db="EMBL/GenBank/DDBJ databases">
        <title>Fibrella sp. HMF5405 genome sequencing and assembly.</title>
        <authorList>
            <person name="Kang H."/>
            <person name="Kim H."/>
            <person name="Bae S."/>
            <person name="Joh K."/>
        </authorList>
    </citation>
    <scope>NUCLEOTIDE SEQUENCE [LARGE SCALE GENOMIC DNA]</scope>
    <source>
        <strain evidence="5 6">HMF5405</strain>
    </source>
</reference>
<accession>A0ABS3JIA0</accession>
<dbReference type="PANTHER" id="PTHR30146">
    <property type="entry name" value="LACI-RELATED TRANSCRIPTIONAL REPRESSOR"/>
    <property type="match status" value="1"/>
</dbReference>
<keyword evidence="6" id="KW-1185">Reference proteome</keyword>
<dbReference type="InterPro" id="IPR046335">
    <property type="entry name" value="LacI/GalR-like_sensor"/>
</dbReference>
<evidence type="ECO:0000256" key="2">
    <source>
        <dbReference type="ARBA" id="ARBA00023125"/>
    </source>
</evidence>
<dbReference type="CDD" id="cd19977">
    <property type="entry name" value="PBP1_EndR-like"/>
    <property type="match status" value="1"/>
</dbReference>
<keyword evidence="3" id="KW-0804">Transcription</keyword>
<dbReference type="EMBL" id="JAFMYW010000002">
    <property type="protein sequence ID" value="MBO0949141.1"/>
    <property type="molecule type" value="Genomic_DNA"/>
</dbReference>
<dbReference type="Gene3D" id="1.10.260.40">
    <property type="entry name" value="lambda repressor-like DNA-binding domains"/>
    <property type="match status" value="1"/>
</dbReference>
<dbReference type="SUPFAM" id="SSF53822">
    <property type="entry name" value="Periplasmic binding protein-like I"/>
    <property type="match status" value="1"/>
</dbReference>
<dbReference type="InterPro" id="IPR010982">
    <property type="entry name" value="Lambda_DNA-bd_dom_sf"/>
</dbReference>
<evidence type="ECO:0000256" key="3">
    <source>
        <dbReference type="ARBA" id="ARBA00023163"/>
    </source>
</evidence>
<dbReference type="InterPro" id="IPR028082">
    <property type="entry name" value="Peripla_BP_I"/>
</dbReference>
<feature type="domain" description="HTH lacI-type" evidence="4">
    <location>
        <begin position="5"/>
        <end position="61"/>
    </location>
</feature>
<dbReference type="PROSITE" id="PS50932">
    <property type="entry name" value="HTH_LACI_2"/>
    <property type="match status" value="1"/>
</dbReference>
<comment type="caution">
    <text evidence="5">The sequence shown here is derived from an EMBL/GenBank/DDBJ whole genome shotgun (WGS) entry which is preliminary data.</text>
</comment>
<evidence type="ECO:0000256" key="1">
    <source>
        <dbReference type="ARBA" id="ARBA00023015"/>
    </source>
</evidence>
<protein>
    <submittedName>
        <fullName evidence="5">Substrate-binding domain-containing protein</fullName>
    </submittedName>
</protein>
<dbReference type="InterPro" id="IPR000843">
    <property type="entry name" value="HTH_LacI"/>
</dbReference>